<dbReference type="InterPro" id="IPR001173">
    <property type="entry name" value="Glyco_trans_2-like"/>
</dbReference>
<dbReference type="PATRIC" id="fig|1229758.3.peg.599"/>
<dbReference type="InterPro" id="IPR043148">
    <property type="entry name" value="TagF_C"/>
</dbReference>
<comment type="subcellular location">
    <subcellularLocation>
        <location evidence="1">Cell membrane</location>
        <topology evidence="1">Peripheral membrane protein</topology>
    </subcellularLocation>
</comment>
<evidence type="ECO:0000256" key="6">
    <source>
        <dbReference type="ARBA" id="ARBA00023136"/>
    </source>
</evidence>
<evidence type="ECO:0000256" key="5">
    <source>
        <dbReference type="ARBA" id="ARBA00022944"/>
    </source>
</evidence>
<dbReference type="InterPro" id="IPR051612">
    <property type="entry name" value="Teichoic_Acid_Biosynth"/>
</dbReference>
<dbReference type="PANTHER" id="PTHR37316:SF3">
    <property type="entry name" value="TEICHOIC ACID GLYCEROL-PHOSPHATE TRANSFERASE"/>
    <property type="match status" value="1"/>
</dbReference>
<feature type="domain" description="Glycosyltransferase 2-like" evidence="7">
    <location>
        <begin position="11"/>
        <end position="171"/>
    </location>
</feature>
<dbReference type="SUPFAM" id="SSF53448">
    <property type="entry name" value="Nucleotide-diphospho-sugar transferases"/>
    <property type="match status" value="1"/>
</dbReference>
<evidence type="ECO:0000313" key="9">
    <source>
        <dbReference type="Proteomes" id="UP000006299"/>
    </source>
</evidence>
<dbReference type="EMBL" id="CP003851">
    <property type="protein sequence ID" value="AFT81512.1"/>
    <property type="molecule type" value="Genomic_DNA"/>
</dbReference>
<dbReference type="Pfam" id="PF04464">
    <property type="entry name" value="Glyphos_transf"/>
    <property type="match status" value="2"/>
</dbReference>
<dbReference type="eggNOG" id="COG0463">
    <property type="taxonomic scope" value="Bacteria"/>
</dbReference>
<dbReference type="STRING" id="1229758.C270_02995"/>
<evidence type="ECO:0000256" key="4">
    <source>
        <dbReference type="ARBA" id="ARBA00022679"/>
    </source>
</evidence>
<keyword evidence="3" id="KW-1003">Cell membrane</keyword>
<evidence type="ECO:0000256" key="1">
    <source>
        <dbReference type="ARBA" id="ARBA00004202"/>
    </source>
</evidence>
<keyword evidence="6" id="KW-0472">Membrane</keyword>
<gene>
    <name evidence="8" type="ordered locus">C270_02995</name>
</gene>
<dbReference type="InterPro" id="IPR007554">
    <property type="entry name" value="Glycerophosphate_synth"/>
</dbReference>
<dbReference type="KEGG" id="lcn:C270_02995"/>
<evidence type="ECO:0000313" key="8">
    <source>
        <dbReference type="EMBL" id="AFT81512.1"/>
    </source>
</evidence>
<evidence type="ECO:0000259" key="7">
    <source>
        <dbReference type="Pfam" id="PF00535"/>
    </source>
</evidence>
<sequence>MNKVKIEPKVTVIVAAYNVELYIEELMESLVNQTYKNLEILVFDDGSKDKTPKLLDEFAEKYMQIKIIHQENTGLGATRNHGIKVATGKYITFVDGDDVLPLTAYEKLVATLEQTGSEMASGYVKRINSEKTFSTWLFKNAIRMTNVKTNIRERLELVFDSTAWNKLYNLEFMRRNNLYYPENKLYEDIPVEMKAHMLANHVDIITDLVYYWRTRDKGDASITQNRADLHSVTDRLEMLTLARNNIKNTPDFENVLNALDVKIFQHDLSVHFLAMRQRNDEFLLPFRRLFVSFVEQFDLETILPQLSVQRQVMYRSFLLGDFKSFKKYSTARFSEFQFKIVNNHYELVNEDIFEPVRNKVHLEHALTGSSLIKEIKNLDDNNIQVLGEWRFNQIKATKSDQKNTTAKIINIDTKDETEISFNGFSRYARNRVLMHKNYDAFKLTFNTDEIINKIGLGNWQIVLTTSRNNITISEILANPTSAKKLKIFIDKTKNANSIVSQYTKNWQLIFNTSTFDTDILEEKRLVWSDTDYQISNDNIQITINSNRSLDNAVLHVVNNKIKFDNELQLLRMQDNYMVSVPVTVVQNGAMKFSLHHPEWRDEKISVEINESNFQYDDILVTRLAKKRNESEVRIFDSSLNCSIRLKDNHLIFQSASAADDVDKIVFESSNTENIIVNIQSMANEFQVDLNNANFVTNQYYVPTLYTIKHKRVALINDTPDTIRYGAEFTNISFVSDSSGLIKVVSKLRPTSFWDKTVRRRKFTQLILYPLMRLLPLHQKSWIFDSYWASKFASNERAIYDYLQQEHPEMKSTWVFKDPTTEITGNGTKIRENSFQYWLALARTKYFVQNANFPQSYIKRRGQIEIETLHGTFMKTMGFDEPDFKYASPKRQSDFAERIDRWDYLVSPSRFMDEIAPSAYQYKRQVLQTGFPRNDRLIHENNSERIKELKEQLKIPLDKKIILYAPTFRAKNEFDFQLDLNKFQEKLGHDYVLLVRVHYFVADQVDFDDYGTSIINVSQYSEIEDLYLISDLLITDYSSVMFDYALLKRPMIFFAYDLEWYTNPNNRGTYLDYEKSVPGPIVKTSDEVIEALFNYQEITKQYQKQREIFIEKFGTYGQKGDASKQIVETVLQDNVDLEKQGYIRNALQHSVWKFLKINNPVMFFLNLFADRVKKNAKLVLFESFFGEQISDSPKAIYDYMRTNYPNYKLKWLVKEDNYRQFKAAGYPVIHRDKLIGVWAQLRAKYLITNARRPLSWKKPADMVLMATWHGTPLKTIGTDVLLVNMGNFGVDKYHSDVLKDSNRWDYLLAPNRYSYDRFSQAFQMEPTKMVASGYPRNDRLITDNNYQKITELKQRLQLPLDKKIVLYAPTWRDNEYSRADHYSIKLKLDLDQLQEKFGEDIHVLIRTHYLISEGLDLSSYSDIATNVSKYPDITDLYLISDVLITDYSSVFFDFSILKRPMIFFAYDLEAYANDIRGFYFDYKNVPGEVVTTNDKLHFELNNILKGKFDMNKVNDFHKLFADWEDGSAAARATHVLLKGQQFTVEPVLNYDPEIKFEKNSIIKSDIHEGRIIGNLDTKNYKVVGAYQLKDMFQETNVGHIHYKIQCGEIVGYISENEIRI</sequence>
<accession>K0DD68</accession>
<reference evidence="8 9" key="1">
    <citation type="journal article" date="2012" name="J. Bacteriol.">
        <title>Complete genome sequence of Leuconostoc carnosum strain JB16, isolated from Kimchi.</title>
        <authorList>
            <person name="Jung J.Y."/>
            <person name="Lee S.H."/>
            <person name="Jeon C.O."/>
        </authorList>
    </citation>
    <scope>NUCLEOTIDE SEQUENCE [LARGE SCALE GENOMIC DNA]</scope>
    <source>
        <strain evidence="8 9">JB16</strain>
    </source>
</reference>
<proteinExistence type="inferred from homology"/>
<keyword evidence="5" id="KW-0777">Teichoic acid biosynthesis</keyword>
<dbReference type="InterPro" id="IPR043149">
    <property type="entry name" value="TagF_N"/>
</dbReference>
<dbReference type="eggNOG" id="COG1887">
    <property type="taxonomic scope" value="Bacteria"/>
</dbReference>
<dbReference type="GO" id="GO:0019350">
    <property type="term" value="P:teichoic acid biosynthetic process"/>
    <property type="evidence" value="ECO:0007669"/>
    <property type="project" value="UniProtKB-KW"/>
</dbReference>
<dbReference type="Gene3D" id="3.40.50.11820">
    <property type="match status" value="2"/>
</dbReference>
<keyword evidence="9" id="KW-1185">Reference proteome</keyword>
<dbReference type="CDD" id="cd00761">
    <property type="entry name" value="Glyco_tranf_GTA_type"/>
    <property type="match status" value="1"/>
</dbReference>
<evidence type="ECO:0000256" key="2">
    <source>
        <dbReference type="ARBA" id="ARBA00010488"/>
    </source>
</evidence>
<dbReference type="Pfam" id="PF00535">
    <property type="entry name" value="Glycos_transf_2"/>
    <property type="match status" value="1"/>
</dbReference>
<keyword evidence="4 8" id="KW-0808">Transferase</keyword>
<dbReference type="RefSeq" id="WP_014974125.1">
    <property type="nucleotide sequence ID" value="NC_018673.1"/>
</dbReference>
<dbReference type="Gene3D" id="3.90.550.10">
    <property type="entry name" value="Spore Coat Polysaccharide Biosynthesis Protein SpsA, Chain A"/>
    <property type="match status" value="1"/>
</dbReference>
<dbReference type="HOGENOM" id="CLU_003394_1_0_9"/>
<dbReference type="SUPFAM" id="SSF53756">
    <property type="entry name" value="UDP-Glycosyltransferase/glycogen phosphorylase"/>
    <property type="match status" value="2"/>
</dbReference>
<dbReference type="GO" id="GO:0005886">
    <property type="term" value="C:plasma membrane"/>
    <property type="evidence" value="ECO:0007669"/>
    <property type="project" value="UniProtKB-SubCell"/>
</dbReference>
<dbReference type="InterPro" id="IPR029044">
    <property type="entry name" value="Nucleotide-diphossugar_trans"/>
</dbReference>
<organism evidence="8 9">
    <name type="scientific">Leuconostoc carnosum (strain JB16)</name>
    <dbReference type="NCBI Taxonomy" id="1229758"/>
    <lineage>
        <taxon>Bacteria</taxon>
        <taxon>Bacillati</taxon>
        <taxon>Bacillota</taxon>
        <taxon>Bacilli</taxon>
        <taxon>Lactobacillales</taxon>
        <taxon>Lactobacillaceae</taxon>
        <taxon>Leuconostoc</taxon>
    </lineage>
</organism>
<dbReference type="Proteomes" id="UP000006299">
    <property type="component" value="Chromosome"/>
</dbReference>
<dbReference type="Gene3D" id="3.40.50.12580">
    <property type="match status" value="2"/>
</dbReference>
<name>K0DD68_LEUCJ</name>
<evidence type="ECO:0000256" key="3">
    <source>
        <dbReference type="ARBA" id="ARBA00022475"/>
    </source>
</evidence>
<dbReference type="PANTHER" id="PTHR37316">
    <property type="entry name" value="TEICHOIC ACID GLYCEROL-PHOSPHATE PRIMASE"/>
    <property type="match status" value="1"/>
</dbReference>
<comment type="similarity">
    <text evidence="2">Belongs to the CDP-glycerol glycerophosphotransferase family.</text>
</comment>
<protein>
    <submittedName>
        <fullName evidence="8">CDP-glycerol:poly(Glycerophosphate) glycerophosphotransferase</fullName>
    </submittedName>
</protein>
<dbReference type="GO" id="GO:0047355">
    <property type="term" value="F:CDP-glycerol glycerophosphotransferase activity"/>
    <property type="evidence" value="ECO:0007669"/>
    <property type="project" value="InterPro"/>
</dbReference>